<protein>
    <recommendedName>
        <fullName evidence="4">serine-type D-Ala-D-Ala carboxypeptidase</fullName>
        <ecNumber evidence="4">3.4.16.4</ecNumber>
    </recommendedName>
</protein>
<dbReference type="InterPro" id="IPR012907">
    <property type="entry name" value="Peptidase_S11_C"/>
</dbReference>
<dbReference type="PANTHER" id="PTHR21581">
    <property type="entry name" value="D-ALANYL-D-ALANINE CARBOXYPEPTIDASE"/>
    <property type="match status" value="1"/>
</dbReference>
<dbReference type="GO" id="GO:0071555">
    <property type="term" value="P:cell wall organization"/>
    <property type="evidence" value="ECO:0007669"/>
    <property type="project" value="UniProtKB-KW"/>
</dbReference>
<dbReference type="GO" id="GO:0009002">
    <property type="term" value="F:serine-type D-Ala-D-Ala carboxypeptidase activity"/>
    <property type="evidence" value="ECO:0007669"/>
    <property type="project" value="UniProtKB-EC"/>
</dbReference>
<dbReference type="SMART" id="SM00936">
    <property type="entry name" value="PBP5_C"/>
    <property type="match status" value="1"/>
</dbReference>
<keyword evidence="5 18" id="KW-0121">Carboxypeptidase</keyword>
<evidence type="ECO:0000256" key="7">
    <source>
        <dbReference type="ARBA" id="ARBA00022729"/>
    </source>
</evidence>
<dbReference type="Pfam" id="PF00768">
    <property type="entry name" value="Peptidase_S11"/>
    <property type="match status" value="1"/>
</dbReference>
<evidence type="ECO:0000256" key="13">
    <source>
        <dbReference type="PIRSR" id="PIRSR618044-1"/>
    </source>
</evidence>
<feature type="signal peptide" evidence="16">
    <location>
        <begin position="1"/>
        <end position="28"/>
    </location>
</feature>
<dbReference type="PRINTS" id="PR00725">
    <property type="entry name" value="DADACBPTASE1"/>
</dbReference>
<evidence type="ECO:0000256" key="16">
    <source>
        <dbReference type="SAM" id="SignalP"/>
    </source>
</evidence>
<dbReference type="EC" id="3.4.16.4" evidence="4"/>
<keyword evidence="9" id="KW-0133">Cell shape</keyword>
<dbReference type="InterPro" id="IPR018044">
    <property type="entry name" value="Peptidase_S11"/>
</dbReference>
<keyword evidence="11" id="KW-0961">Cell wall biogenesis/degradation</keyword>
<evidence type="ECO:0000256" key="14">
    <source>
        <dbReference type="PIRSR" id="PIRSR618044-2"/>
    </source>
</evidence>
<dbReference type="Pfam" id="PF07943">
    <property type="entry name" value="PBP5_C"/>
    <property type="match status" value="1"/>
</dbReference>
<dbReference type="MEROPS" id="S11.005"/>
<evidence type="ECO:0000256" key="15">
    <source>
        <dbReference type="RuleBase" id="RU004016"/>
    </source>
</evidence>
<evidence type="ECO:0000256" key="6">
    <source>
        <dbReference type="ARBA" id="ARBA00022670"/>
    </source>
</evidence>
<organism evidence="18 19">
    <name type="scientific">Thermincola potens (strain JR)</name>
    <dbReference type="NCBI Taxonomy" id="635013"/>
    <lineage>
        <taxon>Bacteria</taxon>
        <taxon>Bacillati</taxon>
        <taxon>Bacillota</taxon>
        <taxon>Clostridia</taxon>
        <taxon>Eubacteriales</taxon>
        <taxon>Thermincolaceae</taxon>
        <taxon>Thermincola</taxon>
    </lineage>
</organism>
<comment type="function">
    <text evidence="1">Removes C-terminal D-alanyl residues from sugar-peptide cell wall precursors.</text>
</comment>
<feature type="binding site" evidence="14">
    <location>
        <position position="230"/>
    </location>
    <ligand>
        <name>substrate</name>
    </ligand>
</feature>
<dbReference type="AlphaFoldDB" id="D5X7D8"/>
<proteinExistence type="inferred from homology"/>
<dbReference type="KEGG" id="tjr:TherJR_1659"/>
<feature type="domain" description="Peptidase S11 D-Ala-D-Ala carboxypeptidase A C-terminal" evidence="17">
    <location>
        <begin position="280"/>
        <end position="370"/>
    </location>
</feature>
<dbReference type="GO" id="GO:0006508">
    <property type="term" value="P:proteolysis"/>
    <property type="evidence" value="ECO:0007669"/>
    <property type="project" value="UniProtKB-KW"/>
</dbReference>
<evidence type="ECO:0000256" key="12">
    <source>
        <dbReference type="ARBA" id="ARBA00034000"/>
    </source>
</evidence>
<gene>
    <name evidence="18" type="ordered locus">TherJR_1659</name>
</gene>
<dbReference type="InterPro" id="IPR037167">
    <property type="entry name" value="Peptidase_S11_C_sf"/>
</dbReference>
<dbReference type="InterPro" id="IPR015956">
    <property type="entry name" value="Peniciliin-bd_prot_C_sf"/>
</dbReference>
<accession>D5X7D8</accession>
<feature type="chain" id="PRO_5003079902" description="serine-type D-Ala-D-Ala carboxypeptidase" evidence="16">
    <location>
        <begin position="29"/>
        <end position="389"/>
    </location>
</feature>
<evidence type="ECO:0000256" key="1">
    <source>
        <dbReference type="ARBA" id="ARBA00003217"/>
    </source>
</evidence>
<comment type="pathway">
    <text evidence="2">Cell wall biogenesis; peptidoglycan biosynthesis.</text>
</comment>
<dbReference type="UniPathway" id="UPA00219"/>
<keyword evidence="19" id="KW-1185">Reference proteome</keyword>
<sequence precursor="true">MDCKLKKLIGLFLLTTMITILFPTQGFAAPEQQPLLETTAESAILIDAVTGKVLFEKAADVERPPASVTKVMTLLVALEQLAKGKISLSDKVVTSENASGMGGSQVYLEPNEELSMREMLISIAVGSANDACVAVAEHIAGSHEAYVKMMNDKAKELGLKHTHFANAYGLPAEGHYTSARDLAVMMREALKYPLFSKLTSIKRYDLRGGEFVLWNTNKLLWWYDGCDGGKTGWTSEAKYCLASTCKRNGLRLIAVVMATPEPRSHFRESMRLYNYGFARYEAANIAEQGKKLGKIRVSKGQWDWVDAVTASDVAIVVPKGEKKSVTYKLDLLPYVKAPVKKGQKVGQVTVMKDKEQVLKVNLVAARDVEKGGVFKHIVKLVRSTITPAE</sequence>
<dbReference type="EMBL" id="CP002028">
    <property type="protein sequence ID" value="ADG82508.1"/>
    <property type="molecule type" value="Genomic_DNA"/>
</dbReference>
<dbReference type="PANTHER" id="PTHR21581:SF6">
    <property type="entry name" value="TRAFFICKING PROTEIN PARTICLE COMPLEX SUBUNIT 12"/>
    <property type="match status" value="1"/>
</dbReference>
<evidence type="ECO:0000256" key="2">
    <source>
        <dbReference type="ARBA" id="ARBA00004752"/>
    </source>
</evidence>
<feature type="active site" description="Proton acceptor" evidence="13">
    <location>
        <position position="67"/>
    </location>
</feature>
<dbReference type="HOGENOM" id="CLU_027070_8_0_9"/>
<dbReference type="Gene3D" id="2.60.410.10">
    <property type="entry name" value="D-Ala-D-Ala carboxypeptidase, C-terminal domain"/>
    <property type="match status" value="1"/>
</dbReference>
<dbReference type="STRING" id="635013.TherJR_1659"/>
<evidence type="ECO:0000256" key="8">
    <source>
        <dbReference type="ARBA" id="ARBA00022801"/>
    </source>
</evidence>
<evidence type="ECO:0000259" key="17">
    <source>
        <dbReference type="SMART" id="SM00936"/>
    </source>
</evidence>
<comment type="similarity">
    <text evidence="3 15">Belongs to the peptidase S11 family.</text>
</comment>
<keyword evidence="7 16" id="KW-0732">Signal</keyword>
<keyword evidence="6" id="KW-0645">Protease</keyword>
<dbReference type="InterPro" id="IPR001967">
    <property type="entry name" value="Peptidase_S11_N"/>
</dbReference>
<dbReference type="GO" id="GO:0009252">
    <property type="term" value="P:peptidoglycan biosynthetic process"/>
    <property type="evidence" value="ECO:0007669"/>
    <property type="project" value="UniProtKB-UniPathway"/>
</dbReference>
<comment type="catalytic activity">
    <reaction evidence="12">
        <text>Preferential cleavage: (Ac)2-L-Lys-D-Ala-|-D-Ala. Also transpeptidation of peptidyl-alanyl moieties that are N-acyl substituents of D-alanine.</text>
        <dbReference type="EC" id="3.4.16.4"/>
    </reaction>
</comment>
<dbReference type="Proteomes" id="UP000002377">
    <property type="component" value="Chromosome"/>
</dbReference>
<dbReference type="InterPro" id="IPR012338">
    <property type="entry name" value="Beta-lactam/transpept-like"/>
</dbReference>
<feature type="active site" evidence="13">
    <location>
        <position position="127"/>
    </location>
</feature>
<evidence type="ECO:0000256" key="9">
    <source>
        <dbReference type="ARBA" id="ARBA00022960"/>
    </source>
</evidence>
<evidence type="ECO:0000313" key="18">
    <source>
        <dbReference type="EMBL" id="ADG82508.1"/>
    </source>
</evidence>
<evidence type="ECO:0000256" key="4">
    <source>
        <dbReference type="ARBA" id="ARBA00012448"/>
    </source>
</evidence>
<keyword evidence="10" id="KW-0573">Peptidoglycan synthesis</keyword>
<feature type="active site" description="Proton acceptor" evidence="13">
    <location>
        <position position="70"/>
    </location>
</feature>
<evidence type="ECO:0000256" key="5">
    <source>
        <dbReference type="ARBA" id="ARBA00022645"/>
    </source>
</evidence>
<dbReference type="GO" id="GO:0008360">
    <property type="term" value="P:regulation of cell shape"/>
    <property type="evidence" value="ECO:0007669"/>
    <property type="project" value="UniProtKB-KW"/>
</dbReference>
<evidence type="ECO:0000256" key="3">
    <source>
        <dbReference type="ARBA" id="ARBA00007164"/>
    </source>
</evidence>
<reference evidence="18 19" key="1">
    <citation type="submission" date="2010-05" db="EMBL/GenBank/DDBJ databases">
        <title>Complete sequence of Thermincola sp. JR.</title>
        <authorList>
            <consortium name="US DOE Joint Genome Institute"/>
            <person name="Lucas S."/>
            <person name="Copeland A."/>
            <person name="Lapidus A."/>
            <person name="Cheng J.-F."/>
            <person name="Bruce D."/>
            <person name="Goodwin L."/>
            <person name="Pitluck S."/>
            <person name="Chertkov O."/>
            <person name="Detter J.C."/>
            <person name="Han C."/>
            <person name="Tapia R."/>
            <person name="Land M."/>
            <person name="Hauser L."/>
            <person name="Kyrpides N."/>
            <person name="Mikhailova N."/>
            <person name="Hazen T.C."/>
            <person name="Woyke T."/>
        </authorList>
    </citation>
    <scope>NUCLEOTIDE SEQUENCE [LARGE SCALE GENOMIC DNA]</scope>
    <source>
        <strain evidence="18 19">JR</strain>
    </source>
</reference>
<dbReference type="Gene3D" id="3.40.710.10">
    <property type="entry name" value="DD-peptidase/beta-lactamase superfamily"/>
    <property type="match status" value="1"/>
</dbReference>
<dbReference type="SUPFAM" id="SSF69189">
    <property type="entry name" value="Penicillin-binding protein associated domain"/>
    <property type="match status" value="1"/>
</dbReference>
<evidence type="ECO:0000256" key="10">
    <source>
        <dbReference type="ARBA" id="ARBA00022984"/>
    </source>
</evidence>
<keyword evidence="8 18" id="KW-0378">Hydrolase</keyword>
<evidence type="ECO:0000256" key="11">
    <source>
        <dbReference type="ARBA" id="ARBA00023316"/>
    </source>
</evidence>
<dbReference type="eggNOG" id="COG1686">
    <property type="taxonomic scope" value="Bacteria"/>
</dbReference>
<evidence type="ECO:0000313" key="19">
    <source>
        <dbReference type="Proteomes" id="UP000002377"/>
    </source>
</evidence>
<dbReference type="SUPFAM" id="SSF56601">
    <property type="entry name" value="beta-lactamase/transpeptidase-like"/>
    <property type="match status" value="1"/>
</dbReference>
<name>D5X7D8_THEPJ</name>